<feature type="region of interest" description="Disordered" evidence="1">
    <location>
        <begin position="87"/>
        <end position="106"/>
    </location>
</feature>
<dbReference type="EMBL" id="JAECZO010000006">
    <property type="protein sequence ID" value="KAK7200517.1"/>
    <property type="molecule type" value="Genomic_DNA"/>
</dbReference>
<gene>
    <name evidence="2" type="ORF">NESM_000107300</name>
</gene>
<feature type="compositionally biased region" description="Polar residues" evidence="1">
    <location>
        <begin position="854"/>
        <end position="863"/>
    </location>
</feature>
<evidence type="ECO:0000313" key="3">
    <source>
        <dbReference type="Proteomes" id="UP001430356"/>
    </source>
</evidence>
<name>A0AAW0F5V0_9TRYP</name>
<dbReference type="Proteomes" id="UP001430356">
    <property type="component" value="Unassembled WGS sequence"/>
</dbReference>
<comment type="caution">
    <text evidence="2">The sequence shown here is derived from an EMBL/GenBank/DDBJ whole genome shotgun (WGS) entry which is preliminary data.</text>
</comment>
<reference evidence="2 3" key="1">
    <citation type="journal article" date="2021" name="MBio">
        <title>A New Model Trypanosomatid, Novymonas esmeraldas: Genomic Perception of Its 'Candidatus Pandoraea novymonadis' Endosymbiont.</title>
        <authorList>
            <person name="Zakharova A."/>
            <person name="Saura A."/>
            <person name="Butenko A."/>
            <person name="Podesvova L."/>
            <person name="Warmusova S."/>
            <person name="Kostygov A.Y."/>
            <person name="Nenarokova A."/>
            <person name="Lukes J."/>
            <person name="Opperdoes F.R."/>
            <person name="Yurchenko V."/>
        </authorList>
    </citation>
    <scope>NUCLEOTIDE SEQUENCE [LARGE SCALE GENOMIC DNA]</scope>
    <source>
        <strain evidence="2 3">E262AT.01</strain>
    </source>
</reference>
<proteinExistence type="predicted"/>
<organism evidence="2 3">
    <name type="scientific">Novymonas esmeraldas</name>
    <dbReference type="NCBI Taxonomy" id="1808958"/>
    <lineage>
        <taxon>Eukaryota</taxon>
        <taxon>Discoba</taxon>
        <taxon>Euglenozoa</taxon>
        <taxon>Kinetoplastea</taxon>
        <taxon>Metakinetoplastina</taxon>
        <taxon>Trypanosomatida</taxon>
        <taxon>Trypanosomatidae</taxon>
        <taxon>Novymonas</taxon>
    </lineage>
</organism>
<feature type="region of interest" description="Disordered" evidence="1">
    <location>
        <begin position="854"/>
        <end position="876"/>
    </location>
</feature>
<evidence type="ECO:0000256" key="1">
    <source>
        <dbReference type="SAM" id="MobiDB-lite"/>
    </source>
</evidence>
<accession>A0AAW0F5V0</accession>
<feature type="region of interest" description="Disordered" evidence="1">
    <location>
        <begin position="568"/>
        <end position="589"/>
    </location>
</feature>
<feature type="region of interest" description="Disordered" evidence="1">
    <location>
        <begin position="1"/>
        <end position="42"/>
    </location>
</feature>
<dbReference type="AlphaFoldDB" id="A0AAW0F5V0"/>
<evidence type="ECO:0000313" key="2">
    <source>
        <dbReference type="EMBL" id="KAK7200517.1"/>
    </source>
</evidence>
<sequence>MQSVAASAYTHMEDDADSPVSMRRLPPQTPEPQHYASCGRYSGCRPPHQTALQGVQLGPTYADEEESVLHAPPHWGVQHCRPQRLVNENDEDDDHDDRHGPRTPQTVCRLTTRLHPDMEYAQPTQPAPLHYTGADGSAEQQSPYSYFPRAADAPAMRRVRSLSCPSTDRSLAPARYSVGWGGGAAEAQPSLGRHTVLLTGGSYPAAAAAARPTVLLHTDFGVAASLHTHAQGRDGGAAVGASGLHDGGTRLFADTAHCGASSASVPRLTRMSLSSGGQSPAIQTNWSIGRPTALRCRYTEPHAHRDLGATIGAEHDGDEDHNDVEPWIGGATQVWRGSGEVHGPQRQEEEMVIAVPPSPSAGAFGHGRGHFMSSPPVVWRPAPVASLSASSQLDFSGCGPDTAVLLSGPPMAYTQDVDTNEGVDATQSDGGGVGATQQDEPLTDLEAAPRKSYARSTCATPPPTQEEAVCTVTHARPEQPVASAGGLAIIDSRVADAPLWAGVDACSCTNTSLYAGYGGGGSCAATPRDRGVRAAGRCQLTTGLAETLATDAVAAQLAHLSIHASPTQKRLAFEEEEEEPLDTGSDGGGAPVHIPLVCIAADGARRPAPRHHHAATTHTGGVSSAVALRDLSRGGRGDGRGGGSGFISSAVSRPMVLCDGRGVACRNQHAPSGLQLLRSRKRCLAEMQATDTGETTTPSLRSLGVMGASQVGAHARRGNEPCAVETTPCLGETRVPSCSGDSNSDELWKRRRCEELREHDAQLPFHAWSTHGGGGAEDLIAAPVRARPLGEAPIPESHAFHSGGGSDAVASWSEVSRISYVTPASQSTSVGLWTLPVHPSQGNRASAVQCSLGSESQVLTPLPTNVPPMSPSTRKP</sequence>
<keyword evidence="3" id="KW-1185">Reference proteome</keyword>
<protein>
    <submittedName>
        <fullName evidence="2">Uncharacterized protein</fullName>
    </submittedName>
</protein>